<dbReference type="AlphaFoldDB" id="X1JGK1"/>
<keyword evidence="1" id="KW-1133">Transmembrane helix</keyword>
<feature type="transmembrane region" description="Helical" evidence="1">
    <location>
        <begin position="6"/>
        <end position="32"/>
    </location>
</feature>
<proteinExistence type="predicted"/>
<dbReference type="EMBL" id="BARU01045494">
    <property type="protein sequence ID" value="GAH93846.1"/>
    <property type="molecule type" value="Genomic_DNA"/>
</dbReference>
<keyword evidence="1" id="KW-0472">Membrane</keyword>
<comment type="caution">
    <text evidence="2">The sequence shown here is derived from an EMBL/GenBank/DDBJ whole genome shotgun (WGS) entry which is preliminary data.</text>
</comment>
<sequence length="78" mass="8758">SSSESQINWVLTVVIGFIGGLAFSIACLWTYIKKTRSKNRDIDLIEKFGADRQGNIPINSIQESVELDKQIFNNSPKN</sequence>
<reference evidence="2" key="1">
    <citation type="journal article" date="2014" name="Front. Microbiol.">
        <title>High frequency of phylogenetically diverse reductive dehalogenase-homologous genes in deep subseafloor sedimentary metagenomes.</title>
        <authorList>
            <person name="Kawai M."/>
            <person name="Futagami T."/>
            <person name="Toyoda A."/>
            <person name="Takaki Y."/>
            <person name="Nishi S."/>
            <person name="Hori S."/>
            <person name="Arai W."/>
            <person name="Tsubouchi T."/>
            <person name="Morono Y."/>
            <person name="Uchiyama I."/>
            <person name="Ito T."/>
            <person name="Fujiyama A."/>
            <person name="Inagaki F."/>
            <person name="Takami H."/>
        </authorList>
    </citation>
    <scope>NUCLEOTIDE SEQUENCE</scope>
    <source>
        <strain evidence="2">Expedition CK06-06</strain>
    </source>
</reference>
<gene>
    <name evidence="2" type="ORF">S03H2_69007</name>
</gene>
<feature type="non-terminal residue" evidence="2">
    <location>
        <position position="1"/>
    </location>
</feature>
<protein>
    <submittedName>
        <fullName evidence="2">Uncharacterized protein</fullName>
    </submittedName>
</protein>
<organism evidence="2">
    <name type="scientific">marine sediment metagenome</name>
    <dbReference type="NCBI Taxonomy" id="412755"/>
    <lineage>
        <taxon>unclassified sequences</taxon>
        <taxon>metagenomes</taxon>
        <taxon>ecological metagenomes</taxon>
    </lineage>
</organism>
<accession>X1JGK1</accession>
<keyword evidence="1" id="KW-0812">Transmembrane</keyword>
<name>X1JGK1_9ZZZZ</name>
<evidence type="ECO:0000313" key="2">
    <source>
        <dbReference type="EMBL" id="GAH93846.1"/>
    </source>
</evidence>
<evidence type="ECO:0000256" key="1">
    <source>
        <dbReference type="SAM" id="Phobius"/>
    </source>
</evidence>